<gene>
    <name evidence="7" type="ORF">RGQ29_007695</name>
</gene>
<dbReference type="Gene3D" id="1.10.630.10">
    <property type="entry name" value="Cytochrome P450"/>
    <property type="match status" value="1"/>
</dbReference>
<evidence type="ECO:0000256" key="2">
    <source>
        <dbReference type="ARBA" id="ARBA00022723"/>
    </source>
</evidence>
<dbReference type="GO" id="GO:0005506">
    <property type="term" value="F:iron ion binding"/>
    <property type="evidence" value="ECO:0007669"/>
    <property type="project" value="InterPro"/>
</dbReference>
<dbReference type="PRINTS" id="PR00385">
    <property type="entry name" value="P450"/>
</dbReference>
<dbReference type="InterPro" id="IPR017972">
    <property type="entry name" value="Cyt_P450_CS"/>
</dbReference>
<evidence type="ECO:0000256" key="6">
    <source>
        <dbReference type="RuleBase" id="RU000461"/>
    </source>
</evidence>
<evidence type="ECO:0008006" key="9">
    <source>
        <dbReference type="Google" id="ProtNLM"/>
    </source>
</evidence>
<dbReference type="Pfam" id="PF00067">
    <property type="entry name" value="p450"/>
    <property type="match status" value="1"/>
</dbReference>
<protein>
    <recommendedName>
        <fullName evidence="9">Geraniol 10-hydroxylase</fullName>
    </recommendedName>
</protein>
<dbReference type="EMBL" id="JAXUIC010000012">
    <property type="protein sequence ID" value="KAK4558038.1"/>
    <property type="molecule type" value="Genomic_DNA"/>
</dbReference>
<keyword evidence="5 6" id="KW-0349">Heme</keyword>
<name>A0AAN7DXZ7_QUERU</name>
<keyword evidence="3 6" id="KW-0560">Oxidoreductase</keyword>
<keyword evidence="8" id="KW-1185">Reference proteome</keyword>
<dbReference type="InterPro" id="IPR001128">
    <property type="entry name" value="Cyt_P450"/>
</dbReference>
<dbReference type="GO" id="GO:0020037">
    <property type="term" value="F:heme binding"/>
    <property type="evidence" value="ECO:0007669"/>
    <property type="project" value="InterPro"/>
</dbReference>
<dbReference type="Proteomes" id="UP001324115">
    <property type="component" value="Unassembled WGS sequence"/>
</dbReference>
<comment type="similarity">
    <text evidence="1 6">Belongs to the cytochrome P450 family.</text>
</comment>
<dbReference type="InterPro" id="IPR036396">
    <property type="entry name" value="Cyt_P450_sf"/>
</dbReference>
<keyword evidence="6" id="KW-0503">Monooxygenase</keyword>
<organism evidence="7 8">
    <name type="scientific">Quercus rubra</name>
    <name type="common">Northern red oak</name>
    <name type="synonym">Quercus borealis</name>
    <dbReference type="NCBI Taxonomy" id="3512"/>
    <lineage>
        <taxon>Eukaryota</taxon>
        <taxon>Viridiplantae</taxon>
        <taxon>Streptophyta</taxon>
        <taxon>Embryophyta</taxon>
        <taxon>Tracheophyta</taxon>
        <taxon>Spermatophyta</taxon>
        <taxon>Magnoliopsida</taxon>
        <taxon>eudicotyledons</taxon>
        <taxon>Gunneridae</taxon>
        <taxon>Pentapetalae</taxon>
        <taxon>rosids</taxon>
        <taxon>fabids</taxon>
        <taxon>Fagales</taxon>
        <taxon>Fagaceae</taxon>
        <taxon>Quercus</taxon>
    </lineage>
</organism>
<keyword evidence="2 5" id="KW-0479">Metal-binding</keyword>
<accession>A0AAN7DXZ7</accession>
<evidence type="ECO:0000313" key="7">
    <source>
        <dbReference type="EMBL" id="KAK4558039.1"/>
    </source>
</evidence>
<dbReference type="InterPro" id="IPR002401">
    <property type="entry name" value="Cyt_P450_E_grp-I"/>
</dbReference>
<dbReference type="GO" id="GO:0004497">
    <property type="term" value="F:monooxygenase activity"/>
    <property type="evidence" value="ECO:0007669"/>
    <property type="project" value="UniProtKB-KW"/>
</dbReference>
<reference evidence="7 8" key="1">
    <citation type="journal article" date="2023" name="G3 (Bethesda)">
        <title>A haplotype-resolved chromosome-scale genome for Quercus rubra L. provides insights into the genetics of adaptive traits for red oak species.</title>
        <authorList>
            <person name="Kapoor B."/>
            <person name="Jenkins J."/>
            <person name="Schmutz J."/>
            <person name="Zhebentyayeva T."/>
            <person name="Kuelheim C."/>
            <person name="Coggeshall M."/>
            <person name="Heim C."/>
            <person name="Lasky J.R."/>
            <person name="Leites L."/>
            <person name="Islam-Faridi N."/>
            <person name="Romero-Severson J."/>
            <person name="DeLeo V.L."/>
            <person name="Lucas S.M."/>
            <person name="Lazic D."/>
            <person name="Gailing O."/>
            <person name="Carlson J."/>
            <person name="Staton M."/>
        </authorList>
    </citation>
    <scope>NUCLEOTIDE SEQUENCE [LARGE SCALE GENOMIC DNA]</scope>
    <source>
        <strain evidence="7">Pseudo-F2</strain>
    </source>
</reference>
<dbReference type="PRINTS" id="PR00463">
    <property type="entry name" value="EP450I"/>
</dbReference>
<dbReference type="SUPFAM" id="SSF48264">
    <property type="entry name" value="Cytochrome P450"/>
    <property type="match status" value="1"/>
</dbReference>
<proteinExistence type="inferred from homology"/>
<dbReference type="EMBL" id="JAXUIC010000012">
    <property type="protein sequence ID" value="KAK4558039.1"/>
    <property type="molecule type" value="Genomic_DNA"/>
</dbReference>
<keyword evidence="4 5" id="KW-0408">Iron</keyword>
<evidence type="ECO:0000256" key="3">
    <source>
        <dbReference type="ARBA" id="ARBA00023002"/>
    </source>
</evidence>
<comment type="caution">
    <text evidence="7">The sequence shown here is derived from an EMBL/GenBank/DDBJ whole genome shotgun (WGS) entry which is preliminary data.</text>
</comment>
<evidence type="ECO:0000256" key="5">
    <source>
        <dbReference type="PIRSR" id="PIRSR602401-1"/>
    </source>
</evidence>
<feature type="binding site" description="axial binding residue" evidence="5">
    <location>
        <position position="481"/>
    </location>
    <ligand>
        <name>heme</name>
        <dbReference type="ChEBI" id="CHEBI:30413"/>
    </ligand>
    <ligandPart>
        <name>Fe</name>
        <dbReference type="ChEBI" id="CHEBI:18248"/>
    </ligandPart>
</feature>
<sequence length="538" mass="60763">MGGSLDRSMWYKKASRPEALGREIHSSSFFGSLSETHTEMEVLNWILYLCLSLTIIQALHTIAKRSKSIPKKLPPGPKPFPIIGNLWELGDKPHKSLAKLAMIHGPLMSLKLGQITTVVISSATMAKEVLQTHDQLLSNRSIPDAIRAHKQHELGLPWIPVSSRWRNIRKICNSQLFAHKILDANQNLRRKKVQELLADVHKSCLTNDAVDIGRAAFKTTLNLLSNTICSVDLADPNSDMAREFKELVWNIMEEVGKPNLADYFPVLRKVDPQGIRRRMTIYFGNMIELFDSLINKRLLTRKVPDSIRNIDMLNTLLDISEESTGEFDKTQIERLFLDLFIAGNDTTSATLEWTMAELIHNPEVLSKAKEELNQIIGKGNPVEESDIARLPYLQAIVKETFRLHPPVPLLLPRKAEADVEIQGFTVPKGAQVLVNAWAIGRDSSIWENPNSFKPERFIGSEIDVKGRNFELIPFGAGRRICPGLPLAIRMLHLMLGSLIHTFDWKLEDGFKPEDMSMEDKFGLTLQMAQPLRAIPIMV</sequence>
<dbReference type="PANTHER" id="PTHR47950:SF48">
    <property type="entry name" value="CYTOCHROME P450 FAMILY PROTEIN, EXPRESSED"/>
    <property type="match status" value="1"/>
</dbReference>
<dbReference type="FunFam" id="1.10.630.10:FF:000007">
    <property type="entry name" value="Cytochrome P450 76C4"/>
    <property type="match status" value="1"/>
</dbReference>
<dbReference type="AlphaFoldDB" id="A0AAN7DXZ7"/>
<dbReference type="CDD" id="cd11073">
    <property type="entry name" value="CYP76-like"/>
    <property type="match status" value="1"/>
</dbReference>
<evidence type="ECO:0000256" key="1">
    <source>
        <dbReference type="ARBA" id="ARBA00010617"/>
    </source>
</evidence>
<dbReference type="PROSITE" id="PS00086">
    <property type="entry name" value="CYTOCHROME_P450"/>
    <property type="match status" value="1"/>
</dbReference>
<comment type="cofactor">
    <cofactor evidence="5">
        <name>heme</name>
        <dbReference type="ChEBI" id="CHEBI:30413"/>
    </cofactor>
</comment>
<evidence type="ECO:0000313" key="8">
    <source>
        <dbReference type="Proteomes" id="UP001324115"/>
    </source>
</evidence>
<evidence type="ECO:0000256" key="4">
    <source>
        <dbReference type="ARBA" id="ARBA00023004"/>
    </source>
</evidence>
<dbReference type="GO" id="GO:0016705">
    <property type="term" value="F:oxidoreductase activity, acting on paired donors, with incorporation or reduction of molecular oxygen"/>
    <property type="evidence" value="ECO:0007669"/>
    <property type="project" value="InterPro"/>
</dbReference>
<dbReference type="PANTHER" id="PTHR47950">
    <property type="entry name" value="CYTOCHROME P450, FAMILY 76, SUBFAMILY C, POLYPEPTIDE 5-RELATED"/>
    <property type="match status" value="1"/>
</dbReference>